<organism evidence="1">
    <name type="scientific">Arundo donax</name>
    <name type="common">Giant reed</name>
    <name type="synonym">Donax arundinaceus</name>
    <dbReference type="NCBI Taxonomy" id="35708"/>
    <lineage>
        <taxon>Eukaryota</taxon>
        <taxon>Viridiplantae</taxon>
        <taxon>Streptophyta</taxon>
        <taxon>Embryophyta</taxon>
        <taxon>Tracheophyta</taxon>
        <taxon>Spermatophyta</taxon>
        <taxon>Magnoliopsida</taxon>
        <taxon>Liliopsida</taxon>
        <taxon>Poales</taxon>
        <taxon>Poaceae</taxon>
        <taxon>PACMAD clade</taxon>
        <taxon>Arundinoideae</taxon>
        <taxon>Arundineae</taxon>
        <taxon>Arundo</taxon>
    </lineage>
</organism>
<dbReference type="EMBL" id="GBRH01278732">
    <property type="protein sequence ID" value="JAD19163.1"/>
    <property type="molecule type" value="Transcribed_RNA"/>
</dbReference>
<proteinExistence type="predicted"/>
<reference evidence="1" key="1">
    <citation type="submission" date="2014-09" db="EMBL/GenBank/DDBJ databases">
        <authorList>
            <person name="Magalhaes I.L.F."/>
            <person name="Oliveira U."/>
            <person name="Santos F.R."/>
            <person name="Vidigal T.H.D.A."/>
            <person name="Brescovit A.D."/>
            <person name="Santos A.J."/>
        </authorList>
    </citation>
    <scope>NUCLEOTIDE SEQUENCE</scope>
    <source>
        <tissue evidence="1">Shoot tissue taken approximately 20 cm above the soil surface</tissue>
    </source>
</reference>
<name>A0A0A8Y1X5_ARUDO</name>
<sequence length="149" mass="16346">MSLLYLPVSPSPRSRTHHISGYAFPASSRTLQRATSRCRHLARSPTTHRWSVEGADGALEPAAGSCVLEGIAKLRSSSDLAVVVEIWTPLISFPHSCLHLGACRYHAAISDRRPRPPLPRAVNSRIRRKPRGLLSPARGMTAMLHIAQE</sequence>
<accession>A0A0A8Y1X5</accession>
<evidence type="ECO:0000313" key="1">
    <source>
        <dbReference type="EMBL" id="JAD19163.1"/>
    </source>
</evidence>
<reference evidence="1" key="2">
    <citation type="journal article" date="2015" name="Data Brief">
        <title>Shoot transcriptome of the giant reed, Arundo donax.</title>
        <authorList>
            <person name="Barrero R.A."/>
            <person name="Guerrero F.D."/>
            <person name="Moolhuijzen P."/>
            <person name="Goolsby J.A."/>
            <person name="Tidwell J."/>
            <person name="Bellgard S.E."/>
            <person name="Bellgard M.I."/>
        </authorList>
    </citation>
    <scope>NUCLEOTIDE SEQUENCE</scope>
    <source>
        <tissue evidence="1">Shoot tissue taken approximately 20 cm above the soil surface</tissue>
    </source>
</reference>
<protein>
    <submittedName>
        <fullName evidence="1">Uncharacterized protein</fullName>
    </submittedName>
</protein>
<dbReference type="AlphaFoldDB" id="A0A0A8Y1X5"/>